<evidence type="ECO:0000256" key="1">
    <source>
        <dbReference type="SAM" id="MobiDB-lite"/>
    </source>
</evidence>
<dbReference type="Proteomes" id="UP000729402">
    <property type="component" value="Unassembled WGS sequence"/>
</dbReference>
<reference evidence="2" key="2">
    <citation type="submission" date="2021-02" db="EMBL/GenBank/DDBJ databases">
        <authorList>
            <person name="Kimball J.A."/>
            <person name="Haas M.W."/>
            <person name="Macchietto M."/>
            <person name="Kono T."/>
            <person name="Duquette J."/>
            <person name="Shao M."/>
        </authorList>
    </citation>
    <scope>NUCLEOTIDE SEQUENCE</scope>
    <source>
        <tissue evidence="2">Fresh leaf tissue</tissue>
    </source>
</reference>
<keyword evidence="3" id="KW-1185">Reference proteome</keyword>
<comment type="caution">
    <text evidence="2">The sequence shown here is derived from an EMBL/GenBank/DDBJ whole genome shotgun (WGS) entry which is preliminary data.</text>
</comment>
<accession>A0A8J5SZ47</accession>
<organism evidence="2 3">
    <name type="scientific">Zizania palustris</name>
    <name type="common">Northern wild rice</name>
    <dbReference type="NCBI Taxonomy" id="103762"/>
    <lineage>
        <taxon>Eukaryota</taxon>
        <taxon>Viridiplantae</taxon>
        <taxon>Streptophyta</taxon>
        <taxon>Embryophyta</taxon>
        <taxon>Tracheophyta</taxon>
        <taxon>Spermatophyta</taxon>
        <taxon>Magnoliopsida</taxon>
        <taxon>Liliopsida</taxon>
        <taxon>Poales</taxon>
        <taxon>Poaceae</taxon>
        <taxon>BOP clade</taxon>
        <taxon>Oryzoideae</taxon>
        <taxon>Oryzeae</taxon>
        <taxon>Zizaniinae</taxon>
        <taxon>Zizania</taxon>
    </lineage>
</organism>
<evidence type="ECO:0000313" key="3">
    <source>
        <dbReference type="Proteomes" id="UP000729402"/>
    </source>
</evidence>
<sequence length="133" mass="15570">MKDFNGLCFMANCKQSSDEPDISEVSLSFDQLLVQNVELHDTMISQDRLLKLAAKERKGQKAKNTTQPIKKAFRALDDPPKPKPKKTMRFEPETHTHTPKKVFHCSYCHRVGHLIGFCFRRIRDERRFFPMSF</sequence>
<protein>
    <submittedName>
        <fullName evidence="2">Uncharacterized protein</fullName>
    </submittedName>
</protein>
<dbReference type="EMBL" id="JAAALK010000082">
    <property type="protein sequence ID" value="KAG8083885.1"/>
    <property type="molecule type" value="Genomic_DNA"/>
</dbReference>
<proteinExistence type="predicted"/>
<reference evidence="2" key="1">
    <citation type="journal article" date="2021" name="bioRxiv">
        <title>Whole Genome Assembly and Annotation of Northern Wild Rice, Zizania palustris L., Supports a Whole Genome Duplication in the Zizania Genus.</title>
        <authorList>
            <person name="Haas M."/>
            <person name="Kono T."/>
            <person name="Macchietto M."/>
            <person name="Millas R."/>
            <person name="McGilp L."/>
            <person name="Shao M."/>
            <person name="Duquette J."/>
            <person name="Hirsch C.N."/>
            <person name="Kimball J."/>
        </authorList>
    </citation>
    <scope>NUCLEOTIDE SEQUENCE</scope>
    <source>
        <tissue evidence="2">Fresh leaf tissue</tissue>
    </source>
</reference>
<evidence type="ECO:0000313" key="2">
    <source>
        <dbReference type="EMBL" id="KAG8083885.1"/>
    </source>
</evidence>
<feature type="region of interest" description="Disordered" evidence="1">
    <location>
        <begin position="55"/>
        <end position="95"/>
    </location>
</feature>
<dbReference type="AlphaFoldDB" id="A0A8J5SZ47"/>
<name>A0A8J5SZ47_ZIZPA</name>
<gene>
    <name evidence="2" type="ORF">GUJ93_ZPchr0010g8935</name>
</gene>